<keyword evidence="1" id="KW-0812">Transmembrane</keyword>
<evidence type="ECO:0000313" key="2">
    <source>
        <dbReference type="EMBL" id="MFD1708878.1"/>
    </source>
</evidence>
<gene>
    <name evidence="2" type="ORF">ACFSCZ_19625</name>
</gene>
<comment type="caution">
    <text evidence="2">The sequence shown here is derived from an EMBL/GenBank/DDBJ whole genome shotgun (WGS) entry which is preliminary data.</text>
</comment>
<keyword evidence="1" id="KW-1133">Transmembrane helix</keyword>
<dbReference type="Proteomes" id="UP001597301">
    <property type="component" value="Unassembled WGS sequence"/>
</dbReference>
<evidence type="ECO:0000256" key="1">
    <source>
        <dbReference type="SAM" id="Phobius"/>
    </source>
</evidence>
<organism evidence="2 3">
    <name type="scientific">Siminovitchia sediminis</name>
    <dbReference type="NCBI Taxonomy" id="1274353"/>
    <lineage>
        <taxon>Bacteria</taxon>
        <taxon>Bacillati</taxon>
        <taxon>Bacillota</taxon>
        <taxon>Bacilli</taxon>
        <taxon>Bacillales</taxon>
        <taxon>Bacillaceae</taxon>
        <taxon>Siminovitchia</taxon>
    </lineage>
</organism>
<evidence type="ECO:0000313" key="3">
    <source>
        <dbReference type="Proteomes" id="UP001597301"/>
    </source>
</evidence>
<protein>
    <submittedName>
        <fullName evidence="2">Uncharacterized protein</fullName>
    </submittedName>
</protein>
<keyword evidence="1" id="KW-0472">Membrane</keyword>
<name>A0ABW4KNU1_9BACI</name>
<feature type="transmembrane region" description="Helical" evidence="1">
    <location>
        <begin position="6"/>
        <end position="24"/>
    </location>
</feature>
<dbReference type="EMBL" id="JBHUEO010000121">
    <property type="protein sequence ID" value="MFD1708878.1"/>
    <property type="molecule type" value="Genomic_DNA"/>
</dbReference>
<sequence length="97" mass="10823">MKRAGMIGSLLFIVLAAGSIIWYFNTASGQRAVKNVISDTTGGMERVVKVYSEDGQLIEQYEGKIDIQDTEYGNKILFDLDGKRIIIYNATVITEEK</sequence>
<dbReference type="RefSeq" id="WP_380776734.1">
    <property type="nucleotide sequence ID" value="NZ_JBHUEO010000121.1"/>
</dbReference>
<proteinExistence type="predicted"/>
<reference evidence="3" key="1">
    <citation type="journal article" date="2019" name="Int. J. Syst. Evol. Microbiol.">
        <title>The Global Catalogue of Microorganisms (GCM) 10K type strain sequencing project: providing services to taxonomists for standard genome sequencing and annotation.</title>
        <authorList>
            <consortium name="The Broad Institute Genomics Platform"/>
            <consortium name="The Broad Institute Genome Sequencing Center for Infectious Disease"/>
            <person name="Wu L."/>
            <person name="Ma J."/>
        </authorList>
    </citation>
    <scope>NUCLEOTIDE SEQUENCE [LARGE SCALE GENOMIC DNA]</scope>
    <source>
        <strain evidence="3">CGMCC 1.12295</strain>
    </source>
</reference>
<keyword evidence="3" id="KW-1185">Reference proteome</keyword>
<accession>A0ABW4KNU1</accession>